<feature type="region of interest" description="Disordered" evidence="6">
    <location>
        <begin position="136"/>
        <end position="161"/>
    </location>
</feature>
<comment type="similarity">
    <text evidence="1 5">Belongs to the universal ribosomal protein uS15 family.</text>
</comment>
<keyword evidence="7" id="KW-0732">Signal</keyword>
<evidence type="ECO:0000313" key="8">
    <source>
        <dbReference type="EMBL" id="ACO64290.1"/>
    </source>
</evidence>
<feature type="compositionally biased region" description="Basic and acidic residues" evidence="6">
    <location>
        <begin position="138"/>
        <end position="147"/>
    </location>
</feature>
<dbReference type="STRING" id="296587.C1E986"/>
<proteinExistence type="inferred from homology"/>
<dbReference type="GO" id="GO:0006412">
    <property type="term" value="P:translation"/>
    <property type="evidence" value="ECO:0007669"/>
    <property type="project" value="InterPro"/>
</dbReference>
<sequence>MTYYLSVVLALVMGKVHGSLARAGKVRGQTPKVAKQDKKKVPKGRAGKRIKYNRRFVNVVVGLARLRPIRTRQFTTMASWVSAALRSAAGSVVGNIKTVYSGSIISVAKRSEGLATPGSTRPLGVSLFSTAAVVGDGAGDRPRDSARAPKRRAGSNKQGPVDFKPDLVKRYLGPELLSAGEANRLTLRKVREAFASHAHDCGGSAVQIAALTEKIRYMTEHLRTHHKDKASMRGLVAMLERRKKLLRYLRKSDGDAYGEVIYRLGLKDRSFVEDKYKTSKK</sequence>
<dbReference type="Pfam" id="PF04758">
    <property type="entry name" value="Ribosomal_S30"/>
    <property type="match status" value="1"/>
</dbReference>
<dbReference type="PROSITE" id="PS00362">
    <property type="entry name" value="RIBOSOMAL_S15"/>
    <property type="match status" value="1"/>
</dbReference>
<reference evidence="8 9" key="1">
    <citation type="journal article" date="2009" name="Science">
        <title>Green evolution and dynamic adaptations revealed by genomes of the marine picoeukaryotes Micromonas.</title>
        <authorList>
            <person name="Worden A.Z."/>
            <person name="Lee J.H."/>
            <person name="Mock T."/>
            <person name="Rouze P."/>
            <person name="Simmons M.P."/>
            <person name="Aerts A.L."/>
            <person name="Allen A.E."/>
            <person name="Cuvelier M.L."/>
            <person name="Derelle E."/>
            <person name="Everett M.V."/>
            <person name="Foulon E."/>
            <person name="Grimwood J."/>
            <person name="Gundlach H."/>
            <person name="Henrissat B."/>
            <person name="Napoli C."/>
            <person name="McDonald S.M."/>
            <person name="Parker M.S."/>
            <person name="Rombauts S."/>
            <person name="Salamov A."/>
            <person name="Von Dassow P."/>
            <person name="Badger J.H."/>
            <person name="Coutinho P.M."/>
            <person name="Demir E."/>
            <person name="Dubchak I."/>
            <person name="Gentemann C."/>
            <person name="Eikrem W."/>
            <person name="Gready J.E."/>
            <person name="John U."/>
            <person name="Lanier W."/>
            <person name="Lindquist E.A."/>
            <person name="Lucas S."/>
            <person name="Mayer K.F."/>
            <person name="Moreau H."/>
            <person name="Not F."/>
            <person name="Otillar R."/>
            <person name="Panaud O."/>
            <person name="Pangilinan J."/>
            <person name="Paulsen I."/>
            <person name="Piegu B."/>
            <person name="Poliakov A."/>
            <person name="Robbens S."/>
            <person name="Schmutz J."/>
            <person name="Toulza E."/>
            <person name="Wyss T."/>
            <person name="Zelensky A."/>
            <person name="Zhou K."/>
            <person name="Armbrust E.V."/>
            <person name="Bhattacharya D."/>
            <person name="Goodenough U.W."/>
            <person name="Van de Peer Y."/>
            <person name="Grigoriev I.V."/>
        </authorList>
    </citation>
    <scope>NUCLEOTIDE SEQUENCE [LARGE SCALE GENOMIC DNA]</scope>
    <source>
        <strain evidence="9">RCC299 / NOUM17</strain>
    </source>
</reference>
<dbReference type="GO" id="GO:0003735">
    <property type="term" value="F:structural constituent of ribosome"/>
    <property type="evidence" value="ECO:0007669"/>
    <property type="project" value="InterPro"/>
</dbReference>
<dbReference type="CDD" id="cd00353">
    <property type="entry name" value="Ribosomal_S15p_S13e"/>
    <property type="match status" value="1"/>
</dbReference>
<dbReference type="InterPro" id="IPR000589">
    <property type="entry name" value="Ribosomal_uS15"/>
</dbReference>
<keyword evidence="3 5" id="KW-0687">Ribonucleoprotein</keyword>
<dbReference type="KEGG" id="mis:MICPUN_59642"/>
<keyword evidence="2 5" id="KW-0689">Ribosomal protein</keyword>
<dbReference type="GO" id="GO:1990904">
    <property type="term" value="C:ribonucleoprotein complex"/>
    <property type="evidence" value="ECO:0007669"/>
    <property type="project" value="UniProtKB-KW"/>
</dbReference>
<accession>C1E986</accession>
<dbReference type="SMART" id="SM01387">
    <property type="entry name" value="Ribosomal_S15"/>
    <property type="match status" value="1"/>
</dbReference>
<dbReference type="Gene3D" id="1.10.287.10">
    <property type="entry name" value="S15/NS1, RNA-binding"/>
    <property type="match status" value="1"/>
</dbReference>
<evidence type="ECO:0000256" key="7">
    <source>
        <dbReference type="SAM" id="SignalP"/>
    </source>
</evidence>
<dbReference type="OrthoDB" id="3446at2759"/>
<feature type="signal peptide" evidence="7">
    <location>
        <begin position="1"/>
        <end position="18"/>
    </location>
</feature>
<dbReference type="InParanoid" id="C1E986"/>
<dbReference type="InterPro" id="IPR009068">
    <property type="entry name" value="uS15_NS1_RNA-bd_sf"/>
</dbReference>
<feature type="chain" id="PRO_5002906721" description="Small ribosomal subunit protein uS15c" evidence="7">
    <location>
        <begin position="19"/>
        <end position="281"/>
    </location>
</feature>
<name>C1E986_MICCC</name>
<dbReference type="eggNOG" id="KOG0009">
    <property type="taxonomic scope" value="Eukaryota"/>
</dbReference>
<dbReference type="EMBL" id="CP001327">
    <property type="protein sequence ID" value="ACO64290.1"/>
    <property type="molecule type" value="Genomic_DNA"/>
</dbReference>
<dbReference type="eggNOG" id="KOG2815">
    <property type="taxonomic scope" value="Eukaryota"/>
</dbReference>
<dbReference type="AlphaFoldDB" id="C1E986"/>
<dbReference type="InterPro" id="IPR006846">
    <property type="entry name" value="Ribosomal_eS30"/>
</dbReference>
<dbReference type="GO" id="GO:0005840">
    <property type="term" value="C:ribosome"/>
    <property type="evidence" value="ECO:0007669"/>
    <property type="project" value="UniProtKB-KW"/>
</dbReference>
<dbReference type="NCBIfam" id="TIGR00952">
    <property type="entry name" value="S15_bact"/>
    <property type="match status" value="1"/>
</dbReference>
<evidence type="ECO:0000256" key="6">
    <source>
        <dbReference type="SAM" id="MobiDB-lite"/>
    </source>
</evidence>
<dbReference type="RefSeq" id="XP_002503032.1">
    <property type="nucleotide sequence ID" value="XM_002502986.1"/>
</dbReference>
<dbReference type="SUPFAM" id="SSF47060">
    <property type="entry name" value="S15/NS1 RNA-binding domain"/>
    <property type="match status" value="1"/>
</dbReference>
<dbReference type="Proteomes" id="UP000002009">
    <property type="component" value="Chromosome 6"/>
</dbReference>
<evidence type="ECO:0000256" key="2">
    <source>
        <dbReference type="ARBA" id="ARBA00022980"/>
    </source>
</evidence>
<dbReference type="OMA" id="FTTMASW"/>
<evidence type="ECO:0000256" key="4">
    <source>
        <dbReference type="ARBA" id="ARBA00035250"/>
    </source>
</evidence>
<organism evidence="8 9">
    <name type="scientific">Micromonas commoda (strain RCC299 / NOUM17 / CCMP2709)</name>
    <name type="common">Picoplanktonic green alga</name>
    <dbReference type="NCBI Taxonomy" id="296587"/>
    <lineage>
        <taxon>Eukaryota</taxon>
        <taxon>Viridiplantae</taxon>
        <taxon>Chlorophyta</taxon>
        <taxon>Mamiellophyceae</taxon>
        <taxon>Mamiellales</taxon>
        <taxon>Mamiellaceae</taxon>
        <taxon>Micromonas</taxon>
    </lineage>
</organism>
<evidence type="ECO:0000256" key="3">
    <source>
        <dbReference type="ARBA" id="ARBA00023274"/>
    </source>
</evidence>
<dbReference type="InterPro" id="IPR005290">
    <property type="entry name" value="Ribosomal_uS15_bac-type"/>
</dbReference>
<dbReference type="PANTHER" id="PTHR47546">
    <property type="entry name" value="S15/NS1, RNA-BINDING PROTEIN"/>
    <property type="match status" value="1"/>
</dbReference>
<dbReference type="GeneID" id="8244667"/>
<keyword evidence="9" id="KW-1185">Reference proteome</keyword>
<evidence type="ECO:0000256" key="1">
    <source>
        <dbReference type="ARBA" id="ARBA00008434"/>
    </source>
</evidence>
<evidence type="ECO:0000313" key="9">
    <source>
        <dbReference type="Proteomes" id="UP000002009"/>
    </source>
</evidence>
<gene>
    <name evidence="8" type="ORF">MICPUN_59642</name>
</gene>
<dbReference type="GO" id="GO:0005737">
    <property type="term" value="C:cytoplasm"/>
    <property type="evidence" value="ECO:0007669"/>
    <property type="project" value="UniProtKB-ARBA"/>
</dbReference>
<dbReference type="PANTHER" id="PTHR47546:SF3">
    <property type="entry name" value="30S RIBOSOMAL PROTEIN S15, CHLOROPLASTIC"/>
    <property type="match status" value="1"/>
</dbReference>
<dbReference type="Pfam" id="PF00312">
    <property type="entry name" value="Ribosomal_S15"/>
    <property type="match status" value="1"/>
</dbReference>
<evidence type="ECO:0000256" key="5">
    <source>
        <dbReference type="RuleBase" id="RU003919"/>
    </source>
</evidence>
<protein>
    <recommendedName>
        <fullName evidence="4">Small ribosomal subunit protein uS15c</fullName>
    </recommendedName>
</protein>
<dbReference type="HAMAP" id="MF_01343_B">
    <property type="entry name" value="Ribosomal_uS15_B"/>
    <property type="match status" value="1"/>
</dbReference>